<evidence type="ECO:0000313" key="1">
    <source>
        <dbReference type="EMBL" id="DAG00078.1"/>
    </source>
</evidence>
<organism evidence="1">
    <name type="scientific">Siphoviridae sp. ctBeL15</name>
    <dbReference type="NCBI Taxonomy" id="2825374"/>
    <lineage>
        <taxon>Viruses</taxon>
        <taxon>Duplodnaviria</taxon>
        <taxon>Heunggongvirae</taxon>
        <taxon>Uroviricota</taxon>
        <taxon>Caudoviricetes</taxon>
    </lineage>
</organism>
<name>A0A8S5V030_9CAUD</name>
<dbReference type="EMBL" id="BK016176">
    <property type="protein sequence ID" value="DAG00078.1"/>
    <property type="molecule type" value="Genomic_DNA"/>
</dbReference>
<protein>
    <recommendedName>
        <fullName evidence="2">Tail assembly chaperone</fullName>
    </recommendedName>
</protein>
<sequence length="112" mass="12031">MKLKLTMANAETGEVLHEETDLDFAMMSFGRKTEEGVDFESVTRGESMTADEFAHCLSGVDSAVEKNLRDNKAVCIAYGLVKLGVLGKIVDMSAEARPGEGTADAKKEGEQA</sequence>
<reference evidence="1" key="1">
    <citation type="journal article" date="2021" name="Proc. Natl. Acad. Sci. U.S.A.">
        <title>A Catalog of Tens of Thousands of Viruses from Human Metagenomes Reveals Hidden Associations with Chronic Diseases.</title>
        <authorList>
            <person name="Tisza M.J."/>
            <person name="Buck C.B."/>
        </authorList>
    </citation>
    <scope>NUCLEOTIDE SEQUENCE</scope>
    <source>
        <strain evidence="1">CtBeL15</strain>
    </source>
</reference>
<accession>A0A8S5V030</accession>
<proteinExistence type="predicted"/>
<evidence type="ECO:0008006" key="2">
    <source>
        <dbReference type="Google" id="ProtNLM"/>
    </source>
</evidence>